<dbReference type="EMBL" id="BMLG01000012">
    <property type="protein sequence ID" value="GGM35555.1"/>
    <property type="molecule type" value="Genomic_DNA"/>
</dbReference>
<proteinExistence type="predicted"/>
<evidence type="ECO:0000256" key="2">
    <source>
        <dbReference type="ARBA" id="ARBA00022475"/>
    </source>
</evidence>
<keyword evidence="8" id="KW-1185">Reference proteome</keyword>
<organism evidence="7 8">
    <name type="scientific">Paraliobacillus quinghaiensis</name>
    <dbReference type="NCBI Taxonomy" id="470815"/>
    <lineage>
        <taxon>Bacteria</taxon>
        <taxon>Bacillati</taxon>
        <taxon>Bacillota</taxon>
        <taxon>Bacilli</taxon>
        <taxon>Bacillales</taxon>
        <taxon>Bacillaceae</taxon>
        <taxon>Paraliobacillus</taxon>
    </lineage>
</organism>
<feature type="transmembrane region" description="Helical" evidence="6">
    <location>
        <begin position="98"/>
        <end position="118"/>
    </location>
</feature>
<name>A0A917TU60_9BACI</name>
<reference evidence="7" key="1">
    <citation type="journal article" date="2014" name="Int. J. Syst. Evol. Microbiol.">
        <title>Complete genome sequence of Corynebacterium casei LMG S-19264T (=DSM 44701T), isolated from a smear-ripened cheese.</title>
        <authorList>
            <consortium name="US DOE Joint Genome Institute (JGI-PGF)"/>
            <person name="Walter F."/>
            <person name="Albersmeier A."/>
            <person name="Kalinowski J."/>
            <person name="Ruckert C."/>
        </authorList>
    </citation>
    <scope>NUCLEOTIDE SEQUENCE</scope>
    <source>
        <strain evidence="7">CGMCC 1.6333</strain>
    </source>
</reference>
<evidence type="ECO:0000256" key="6">
    <source>
        <dbReference type="SAM" id="Phobius"/>
    </source>
</evidence>
<sequence>MKKKSTNIIGSRVIKTGLAVFLTSLICQWLDWPAVFAVITAIVTIEPTVNDSIKKGMVRLPASAIGSAYAVLFISIFGNSPLTYTAAAMFTIITCFKLRLHAGLLVATLTSVAMIEVIHDHYLVAFFIRLGTTSIGILVSTAVNMFVLPPNYSKRILTNIDQALQATGEELNVIAKDILFKTQDCAQKKQVQETFANLKAKLDTTDRLLQFQQAEEKYHRFSVARKRELYDEIDKVGSLRLIHYHIGNLINTPLDHVSWSDQQRDQIIKTIHSLSETMRNPDQFQTDKHREQVETLMNQFWLCKRESSLTNVPGQTTFFDADIIIIYELLAIYQLVEKILTIDLNTSTEIQNETENCSSS</sequence>
<reference evidence="7" key="2">
    <citation type="submission" date="2020-09" db="EMBL/GenBank/DDBJ databases">
        <authorList>
            <person name="Sun Q."/>
            <person name="Zhou Y."/>
        </authorList>
    </citation>
    <scope>NUCLEOTIDE SEQUENCE</scope>
    <source>
        <strain evidence="7">CGMCC 1.6333</strain>
    </source>
</reference>
<evidence type="ECO:0000256" key="1">
    <source>
        <dbReference type="ARBA" id="ARBA00004651"/>
    </source>
</evidence>
<dbReference type="Pfam" id="PF06081">
    <property type="entry name" value="ArAE_1"/>
    <property type="match status" value="1"/>
</dbReference>
<dbReference type="GO" id="GO:0005886">
    <property type="term" value="C:plasma membrane"/>
    <property type="evidence" value="ECO:0007669"/>
    <property type="project" value="UniProtKB-SubCell"/>
</dbReference>
<accession>A0A917TU60</accession>
<dbReference type="InterPro" id="IPR010343">
    <property type="entry name" value="ArAE_1"/>
</dbReference>
<evidence type="ECO:0000313" key="7">
    <source>
        <dbReference type="EMBL" id="GGM35555.1"/>
    </source>
</evidence>
<dbReference type="AlphaFoldDB" id="A0A917TU60"/>
<gene>
    <name evidence="7" type="ORF">GCM10011351_22080</name>
</gene>
<protein>
    <submittedName>
        <fullName evidence="7">UPF0421 protein</fullName>
    </submittedName>
</protein>
<keyword evidence="3 6" id="KW-0812">Transmembrane</keyword>
<comment type="subcellular location">
    <subcellularLocation>
        <location evidence="1">Cell membrane</location>
        <topology evidence="1">Multi-pass membrane protein</topology>
    </subcellularLocation>
</comment>
<dbReference type="PANTHER" id="PTHR30509:SF9">
    <property type="entry name" value="MULTIDRUG RESISTANCE PROTEIN MDTO"/>
    <property type="match status" value="1"/>
</dbReference>
<keyword evidence="2" id="KW-1003">Cell membrane</keyword>
<evidence type="ECO:0000313" key="8">
    <source>
        <dbReference type="Proteomes" id="UP000618460"/>
    </source>
</evidence>
<feature type="transmembrane region" description="Helical" evidence="6">
    <location>
        <begin position="20"/>
        <end position="45"/>
    </location>
</feature>
<feature type="transmembrane region" description="Helical" evidence="6">
    <location>
        <begin position="124"/>
        <end position="147"/>
    </location>
</feature>
<evidence type="ECO:0000256" key="5">
    <source>
        <dbReference type="ARBA" id="ARBA00023136"/>
    </source>
</evidence>
<evidence type="ECO:0000256" key="3">
    <source>
        <dbReference type="ARBA" id="ARBA00022692"/>
    </source>
</evidence>
<dbReference type="Proteomes" id="UP000618460">
    <property type="component" value="Unassembled WGS sequence"/>
</dbReference>
<evidence type="ECO:0000256" key="4">
    <source>
        <dbReference type="ARBA" id="ARBA00022989"/>
    </source>
</evidence>
<keyword evidence="4 6" id="KW-1133">Transmembrane helix</keyword>
<keyword evidence="5 6" id="KW-0472">Membrane</keyword>
<comment type="caution">
    <text evidence="7">The sequence shown here is derived from an EMBL/GenBank/DDBJ whole genome shotgun (WGS) entry which is preliminary data.</text>
</comment>
<feature type="transmembrane region" description="Helical" evidence="6">
    <location>
        <begin position="57"/>
        <end position="77"/>
    </location>
</feature>
<dbReference type="PANTHER" id="PTHR30509">
    <property type="entry name" value="P-HYDROXYBENZOIC ACID EFFLUX PUMP SUBUNIT-RELATED"/>
    <property type="match status" value="1"/>
</dbReference>